<dbReference type="RefSeq" id="WP_200608198.1">
    <property type="nucleotide sequence ID" value="NZ_CP071517.1"/>
</dbReference>
<dbReference type="EMBL" id="CP071517">
    <property type="protein sequence ID" value="QSX74368.1"/>
    <property type="molecule type" value="Genomic_DNA"/>
</dbReference>
<organism evidence="6 7">
    <name type="scientific">Lysobacter arenosi</name>
    <dbReference type="NCBI Taxonomy" id="2795387"/>
    <lineage>
        <taxon>Bacteria</taxon>
        <taxon>Pseudomonadati</taxon>
        <taxon>Pseudomonadota</taxon>
        <taxon>Gammaproteobacteria</taxon>
        <taxon>Lysobacterales</taxon>
        <taxon>Lysobacteraceae</taxon>
        <taxon>Lysobacter</taxon>
    </lineage>
</organism>
<dbReference type="SUPFAM" id="SSF49401">
    <property type="entry name" value="Bacterial adhesins"/>
    <property type="match status" value="1"/>
</dbReference>
<evidence type="ECO:0000256" key="4">
    <source>
        <dbReference type="SAM" id="SignalP"/>
    </source>
</evidence>
<dbReference type="PANTHER" id="PTHR33420">
    <property type="entry name" value="FIMBRIAL SUBUNIT ELFA-RELATED"/>
    <property type="match status" value="1"/>
</dbReference>
<feature type="domain" description="Fimbrial-type adhesion" evidence="5">
    <location>
        <begin position="196"/>
        <end position="343"/>
    </location>
</feature>
<reference evidence="6 7" key="1">
    <citation type="submission" date="2021-02" db="EMBL/GenBank/DDBJ databases">
        <title>Lysobacter arenosi sp. nov., isolated from soil of gangwondo yeongwol, south Korea.</title>
        <authorList>
            <person name="Kim K.R."/>
            <person name="Kim K.H."/>
            <person name="Jeon C.O."/>
        </authorList>
    </citation>
    <scope>NUCLEOTIDE SEQUENCE [LARGE SCALE GENOMIC DNA]</scope>
    <source>
        <strain evidence="6 7">R7</strain>
    </source>
</reference>
<protein>
    <submittedName>
        <fullName evidence="6">Fimbrial protein</fullName>
    </submittedName>
</protein>
<sequence length="343" mass="34731">MTNPCNRRLRACFVALCLAMVSQGAAAISCSAPLPITVNIPSVSVPSSLPIGQAIPGALASYAIPVNCINGPPAAGSRWYLTNNGGQGGFNLYPGFTDVYTWGGMSGGLGFRLRDASGNILAPIDYQYSRSTFNLGPASAGANTLQGSFELVKAASIVAQGSGTLPTSAHIPNQAWANGGSAGNSTIRLQYTILPTPVASCSVTQSNISVALGTVSGSLLPSIGATSNAAPFNISLNCESGSNVRISMTDATLPSNESTTLTLSAASTALGVGVQMLYAGALVKYGPAPNSYTTSSVPSTNSISLGVQSGAVQIPFQARFVRTGSTVGAGTVQALSTFTLSYQ</sequence>
<dbReference type="PANTHER" id="PTHR33420:SF14">
    <property type="entry name" value="TYPE 1 FIMBRIN D-MANNOSE SPECIFIC ADHESIN"/>
    <property type="match status" value="1"/>
</dbReference>
<keyword evidence="7" id="KW-1185">Reference proteome</keyword>
<dbReference type="PROSITE" id="PS51257">
    <property type="entry name" value="PROKAR_LIPOPROTEIN"/>
    <property type="match status" value="1"/>
</dbReference>
<proteinExistence type="inferred from homology"/>
<feature type="chain" id="PRO_5046719836" evidence="4">
    <location>
        <begin position="28"/>
        <end position="343"/>
    </location>
</feature>
<evidence type="ECO:0000256" key="2">
    <source>
        <dbReference type="ARBA" id="ARBA00006671"/>
    </source>
</evidence>
<dbReference type="Gene3D" id="2.60.40.1090">
    <property type="entry name" value="Fimbrial-type adhesion domain"/>
    <property type="match status" value="1"/>
</dbReference>
<dbReference type="Proteomes" id="UP000663400">
    <property type="component" value="Chromosome"/>
</dbReference>
<evidence type="ECO:0000256" key="3">
    <source>
        <dbReference type="ARBA" id="ARBA00023263"/>
    </source>
</evidence>
<accession>A0ABX7RA43</accession>
<gene>
    <name evidence="6" type="ORF">HIV01_014405</name>
</gene>
<keyword evidence="3" id="KW-0281">Fimbrium</keyword>
<evidence type="ECO:0000256" key="1">
    <source>
        <dbReference type="ARBA" id="ARBA00004561"/>
    </source>
</evidence>
<dbReference type="InterPro" id="IPR036937">
    <property type="entry name" value="Adhesion_dom_fimbrial_sf"/>
</dbReference>
<dbReference type="InterPro" id="IPR000259">
    <property type="entry name" value="Adhesion_dom_fimbrial"/>
</dbReference>
<dbReference type="InterPro" id="IPR008966">
    <property type="entry name" value="Adhesion_dom_sf"/>
</dbReference>
<comment type="subcellular location">
    <subcellularLocation>
        <location evidence="1">Fimbrium</location>
    </subcellularLocation>
</comment>
<keyword evidence="4" id="KW-0732">Signal</keyword>
<evidence type="ECO:0000313" key="7">
    <source>
        <dbReference type="Proteomes" id="UP000663400"/>
    </source>
</evidence>
<dbReference type="Pfam" id="PF00419">
    <property type="entry name" value="Fimbrial"/>
    <property type="match status" value="1"/>
</dbReference>
<dbReference type="InterPro" id="IPR050263">
    <property type="entry name" value="Bact_Fimbrial_Adh_Pro"/>
</dbReference>
<comment type="similarity">
    <text evidence="2">Belongs to the fimbrial protein family.</text>
</comment>
<feature type="signal peptide" evidence="4">
    <location>
        <begin position="1"/>
        <end position="27"/>
    </location>
</feature>
<name>A0ABX7RA43_9GAMM</name>
<evidence type="ECO:0000313" key="6">
    <source>
        <dbReference type="EMBL" id="QSX74368.1"/>
    </source>
</evidence>
<evidence type="ECO:0000259" key="5">
    <source>
        <dbReference type="Pfam" id="PF00419"/>
    </source>
</evidence>